<keyword evidence="3" id="KW-0479">Metal-binding</keyword>
<evidence type="ECO:0000256" key="3">
    <source>
        <dbReference type="ARBA" id="ARBA00022723"/>
    </source>
</evidence>
<evidence type="ECO:0000256" key="4">
    <source>
        <dbReference type="ARBA" id="ARBA00022771"/>
    </source>
</evidence>
<keyword evidence="5" id="KW-0862">Zinc</keyword>
<evidence type="ECO:0000256" key="10">
    <source>
        <dbReference type="SAM" id="MobiDB-lite"/>
    </source>
</evidence>
<dbReference type="SUPFAM" id="SSF57850">
    <property type="entry name" value="RING/U-box"/>
    <property type="match status" value="1"/>
</dbReference>
<feature type="region of interest" description="Disordered" evidence="10">
    <location>
        <begin position="228"/>
        <end position="251"/>
    </location>
</feature>
<evidence type="ECO:0000256" key="8">
    <source>
        <dbReference type="ARBA" id="ARBA00024209"/>
    </source>
</evidence>
<dbReference type="CDD" id="cd16461">
    <property type="entry name" value="RING-H2_EL5-like"/>
    <property type="match status" value="1"/>
</dbReference>
<keyword evidence="7 11" id="KW-0472">Membrane</keyword>
<keyword evidence="2 11" id="KW-0812">Transmembrane</keyword>
<feature type="domain" description="RING-type" evidence="12">
    <location>
        <begin position="127"/>
        <end position="169"/>
    </location>
</feature>
<feature type="region of interest" description="Disordered" evidence="10">
    <location>
        <begin position="393"/>
        <end position="416"/>
    </location>
</feature>
<reference evidence="13 14" key="1">
    <citation type="journal article" date="2023" name="Plants (Basel)">
        <title>Bridging the Gap: Combining Genomics and Transcriptomics Approaches to Understand Stylosanthes scabra, an Orphan Legume from the Brazilian Caatinga.</title>
        <authorList>
            <person name="Ferreira-Neto J.R.C."/>
            <person name="da Silva M.D."/>
            <person name="Binneck E."/>
            <person name="de Melo N.F."/>
            <person name="da Silva R.H."/>
            <person name="de Melo A.L.T.M."/>
            <person name="Pandolfi V."/>
            <person name="Bustamante F.O."/>
            <person name="Brasileiro-Vidal A.C."/>
            <person name="Benko-Iseppon A.M."/>
        </authorList>
    </citation>
    <scope>NUCLEOTIDE SEQUENCE [LARGE SCALE GENOMIC DNA]</scope>
    <source>
        <tissue evidence="13">Leaves</tissue>
    </source>
</reference>
<dbReference type="Gene3D" id="3.30.40.10">
    <property type="entry name" value="Zinc/RING finger domain, C3HC4 (zinc finger)"/>
    <property type="match status" value="1"/>
</dbReference>
<dbReference type="PANTHER" id="PTHR46539">
    <property type="entry name" value="E3 UBIQUITIN-PROTEIN LIGASE ATL42"/>
    <property type="match status" value="1"/>
</dbReference>
<evidence type="ECO:0000313" key="13">
    <source>
        <dbReference type="EMBL" id="MED6205399.1"/>
    </source>
</evidence>
<dbReference type="Proteomes" id="UP001341840">
    <property type="component" value="Unassembled WGS sequence"/>
</dbReference>
<dbReference type="InterPro" id="IPR013083">
    <property type="entry name" value="Znf_RING/FYVE/PHD"/>
</dbReference>
<dbReference type="Pfam" id="PF13639">
    <property type="entry name" value="zf-RING_2"/>
    <property type="match status" value="1"/>
</dbReference>
<evidence type="ECO:0000256" key="1">
    <source>
        <dbReference type="ARBA" id="ARBA00004370"/>
    </source>
</evidence>
<name>A0ABU6Y5X0_9FABA</name>
<comment type="subcellular location">
    <subcellularLocation>
        <location evidence="1">Membrane</location>
    </subcellularLocation>
</comment>
<evidence type="ECO:0000256" key="11">
    <source>
        <dbReference type="SAM" id="Phobius"/>
    </source>
</evidence>
<evidence type="ECO:0000313" key="14">
    <source>
        <dbReference type="Proteomes" id="UP001341840"/>
    </source>
</evidence>
<dbReference type="PROSITE" id="PS50089">
    <property type="entry name" value="ZF_RING_2"/>
    <property type="match status" value="1"/>
</dbReference>
<keyword evidence="14" id="KW-1185">Reference proteome</keyword>
<accession>A0ABU6Y5X0</accession>
<evidence type="ECO:0000256" key="9">
    <source>
        <dbReference type="PROSITE-ProRule" id="PRU00175"/>
    </source>
</evidence>
<proteinExistence type="inferred from homology"/>
<keyword evidence="4 9" id="KW-0863">Zinc-finger</keyword>
<organism evidence="13 14">
    <name type="scientific">Stylosanthes scabra</name>
    <dbReference type="NCBI Taxonomy" id="79078"/>
    <lineage>
        <taxon>Eukaryota</taxon>
        <taxon>Viridiplantae</taxon>
        <taxon>Streptophyta</taxon>
        <taxon>Embryophyta</taxon>
        <taxon>Tracheophyta</taxon>
        <taxon>Spermatophyta</taxon>
        <taxon>Magnoliopsida</taxon>
        <taxon>eudicotyledons</taxon>
        <taxon>Gunneridae</taxon>
        <taxon>Pentapetalae</taxon>
        <taxon>rosids</taxon>
        <taxon>fabids</taxon>
        <taxon>Fabales</taxon>
        <taxon>Fabaceae</taxon>
        <taxon>Papilionoideae</taxon>
        <taxon>50 kb inversion clade</taxon>
        <taxon>dalbergioids sensu lato</taxon>
        <taxon>Dalbergieae</taxon>
        <taxon>Pterocarpus clade</taxon>
        <taxon>Stylosanthes</taxon>
    </lineage>
</organism>
<evidence type="ECO:0000256" key="7">
    <source>
        <dbReference type="ARBA" id="ARBA00023136"/>
    </source>
</evidence>
<gene>
    <name evidence="13" type="ORF">PIB30_017211</name>
</gene>
<comment type="similarity">
    <text evidence="8">Belongs to the RING-type zinc finger family. ATL subfamily.</text>
</comment>
<evidence type="ECO:0000256" key="6">
    <source>
        <dbReference type="ARBA" id="ARBA00022989"/>
    </source>
</evidence>
<dbReference type="SMART" id="SM00184">
    <property type="entry name" value="RING"/>
    <property type="match status" value="1"/>
</dbReference>
<evidence type="ECO:0000256" key="5">
    <source>
        <dbReference type="ARBA" id="ARBA00022833"/>
    </source>
</evidence>
<protein>
    <recommendedName>
        <fullName evidence="12">RING-type domain-containing protein</fullName>
    </recommendedName>
</protein>
<dbReference type="PANTHER" id="PTHR46539:SF18">
    <property type="entry name" value="RING-H2 FINGER PROTEIN ATL4J"/>
    <property type="match status" value="1"/>
</dbReference>
<sequence>MIIIKNRLFIFMSTYIIMIMLSLLFSVVHAQNNDEDMAPTDMSDDNVHPSKALVISVLIVMFTITFLLLAYVRFCKLHAVGLQPNGIQGRTLTRNESRFSGINREIIEKLPFFRFSSLKGSKEGLECTVCLSRFEDSEVLRLLPKCQHAFHINCIDKWLESHSTCPLCRYRVEPGDIKSHTYSVSSRSLRVPSNLTEEPNLEIYVQREPSHRRSSRFGLGTGFLEFNRSKKQEQQGSSSSNKKDMNKNNHNFNHRIVISDVVTRSRWSDLNSSDLLSLSMEMLSDASSARFSAEKIVHHQGDYSVSVDDDEEEEEHSFTALNSGKNKDCCGEKRSMSEIANVPRFAGMMTMRKQNSNGGGGGVGREEEEERFLRIWMPIARRTVQWFARRQRNDDDHHHDDDGDQLNRHERLGSNV</sequence>
<keyword evidence="6 11" id="KW-1133">Transmembrane helix</keyword>
<feature type="transmembrane region" description="Helical" evidence="11">
    <location>
        <begin position="9"/>
        <end position="32"/>
    </location>
</feature>
<dbReference type="EMBL" id="JASCZI010241705">
    <property type="protein sequence ID" value="MED6205399.1"/>
    <property type="molecule type" value="Genomic_DNA"/>
</dbReference>
<dbReference type="InterPro" id="IPR001841">
    <property type="entry name" value="Znf_RING"/>
</dbReference>
<feature type="transmembrane region" description="Helical" evidence="11">
    <location>
        <begin position="52"/>
        <end position="72"/>
    </location>
</feature>
<comment type="caution">
    <text evidence="13">The sequence shown here is derived from an EMBL/GenBank/DDBJ whole genome shotgun (WGS) entry which is preliminary data.</text>
</comment>
<evidence type="ECO:0000259" key="12">
    <source>
        <dbReference type="PROSITE" id="PS50089"/>
    </source>
</evidence>
<evidence type="ECO:0000256" key="2">
    <source>
        <dbReference type="ARBA" id="ARBA00022692"/>
    </source>
</evidence>